<dbReference type="OrthoDB" id="428577at2759"/>
<accession>A0A9P5VB16</accession>
<dbReference type="SMART" id="SM00154">
    <property type="entry name" value="ZnF_AN1"/>
    <property type="match status" value="1"/>
</dbReference>
<feature type="compositionally biased region" description="Low complexity" evidence="4">
    <location>
        <begin position="72"/>
        <end position="90"/>
    </location>
</feature>
<dbReference type="GO" id="GO:0008270">
    <property type="term" value="F:zinc ion binding"/>
    <property type="evidence" value="ECO:0007669"/>
    <property type="project" value="UniProtKB-KW"/>
</dbReference>
<dbReference type="SUPFAM" id="SSF118310">
    <property type="entry name" value="AN1-like Zinc finger"/>
    <property type="match status" value="1"/>
</dbReference>
<feature type="region of interest" description="Disordered" evidence="4">
    <location>
        <begin position="205"/>
        <end position="226"/>
    </location>
</feature>
<comment type="caution">
    <text evidence="6">The sequence shown here is derived from an EMBL/GenBank/DDBJ whole genome shotgun (WGS) entry which is preliminary data.</text>
</comment>
<organism evidence="6 7">
    <name type="scientific">Linnemannia schmuckeri</name>
    <dbReference type="NCBI Taxonomy" id="64567"/>
    <lineage>
        <taxon>Eukaryota</taxon>
        <taxon>Fungi</taxon>
        <taxon>Fungi incertae sedis</taxon>
        <taxon>Mucoromycota</taxon>
        <taxon>Mortierellomycotina</taxon>
        <taxon>Mortierellomycetes</taxon>
        <taxon>Mortierellales</taxon>
        <taxon>Mortierellaceae</taxon>
        <taxon>Linnemannia</taxon>
    </lineage>
</organism>
<dbReference type="PROSITE" id="PS51036">
    <property type="entry name" value="ZF_A20"/>
    <property type="match status" value="1"/>
</dbReference>
<dbReference type="SUPFAM" id="SSF57716">
    <property type="entry name" value="Glucocorticoid receptor-like (DNA-binding domain)"/>
    <property type="match status" value="1"/>
</dbReference>
<protein>
    <submittedName>
        <fullName evidence="6">Rab5 GDP/GTP exchange factor</fullName>
    </submittedName>
</protein>
<dbReference type="EMBL" id="JAAAUQ010000420">
    <property type="protein sequence ID" value="KAF9150414.1"/>
    <property type="molecule type" value="Genomic_DNA"/>
</dbReference>
<proteinExistence type="predicted"/>
<feature type="region of interest" description="Disordered" evidence="4">
    <location>
        <begin position="52"/>
        <end position="91"/>
    </location>
</feature>
<dbReference type="InterPro" id="IPR035896">
    <property type="entry name" value="AN1-like_Znf"/>
</dbReference>
<evidence type="ECO:0000313" key="6">
    <source>
        <dbReference type="EMBL" id="KAF9150414.1"/>
    </source>
</evidence>
<evidence type="ECO:0000256" key="1">
    <source>
        <dbReference type="ARBA" id="ARBA00022723"/>
    </source>
</evidence>
<evidence type="ECO:0000256" key="2">
    <source>
        <dbReference type="ARBA" id="ARBA00022771"/>
    </source>
</evidence>
<dbReference type="Gene3D" id="4.10.1110.10">
    <property type="entry name" value="AN1-like Zinc finger"/>
    <property type="match status" value="1"/>
</dbReference>
<keyword evidence="2" id="KW-0863">Zinc-finger</keyword>
<dbReference type="SMART" id="SM00259">
    <property type="entry name" value="ZnF_A20"/>
    <property type="match status" value="1"/>
</dbReference>
<dbReference type="Proteomes" id="UP000748756">
    <property type="component" value="Unassembled WGS sequence"/>
</dbReference>
<name>A0A9P5VB16_9FUNG</name>
<gene>
    <name evidence="6" type="primary">RABGEF1_2</name>
    <name evidence="6" type="ORF">BG015_007793</name>
</gene>
<dbReference type="InterPro" id="IPR002653">
    <property type="entry name" value="Znf_A20"/>
</dbReference>
<keyword evidence="1" id="KW-0479">Metal-binding</keyword>
<reference evidence="6" key="1">
    <citation type="journal article" date="2020" name="Fungal Divers.">
        <title>Resolving the Mortierellaceae phylogeny through synthesis of multi-gene phylogenetics and phylogenomics.</title>
        <authorList>
            <person name="Vandepol N."/>
            <person name="Liber J."/>
            <person name="Desiro A."/>
            <person name="Na H."/>
            <person name="Kennedy M."/>
            <person name="Barry K."/>
            <person name="Grigoriev I.V."/>
            <person name="Miller A.N."/>
            <person name="O'Donnell K."/>
            <person name="Stajich J.E."/>
            <person name="Bonito G."/>
        </authorList>
    </citation>
    <scope>NUCLEOTIDE SEQUENCE</scope>
    <source>
        <strain evidence="6">NRRL 6426</strain>
    </source>
</reference>
<evidence type="ECO:0000256" key="3">
    <source>
        <dbReference type="ARBA" id="ARBA00022833"/>
    </source>
</evidence>
<dbReference type="PANTHER" id="PTHR10634">
    <property type="entry name" value="AN1-TYPE ZINC FINGER PROTEIN"/>
    <property type="match status" value="1"/>
</dbReference>
<evidence type="ECO:0000313" key="7">
    <source>
        <dbReference type="Proteomes" id="UP000748756"/>
    </source>
</evidence>
<dbReference type="Pfam" id="PF01754">
    <property type="entry name" value="zf-A20"/>
    <property type="match status" value="1"/>
</dbReference>
<keyword evidence="3" id="KW-0862">Zinc</keyword>
<dbReference type="Gene3D" id="1.20.5.4770">
    <property type="match status" value="1"/>
</dbReference>
<dbReference type="AlphaFoldDB" id="A0A9P5VB16"/>
<dbReference type="InterPro" id="IPR050652">
    <property type="entry name" value="AN1_A20_ZnFinger"/>
</dbReference>
<feature type="domain" description="A20-type" evidence="5">
    <location>
        <begin position="10"/>
        <end position="44"/>
    </location>
</feature>
<dbReference type="InterPro" id="IPR000058">
    <property type="entry name" value="Znf_AN1"/>
</dbReference>
<keyword evidence="7" id="KW-1185">Reference proteome</keyword>
<sequence>MEDNNAQNAQNLPITCANGCGFYGNPINNNMCSKCFKELNQKNNAAQAATTATATTSGLTEKPAQPPQAPALSVLSTPPISSSSDASTPVQAPVPTVASNFTITTPANAVASPIVSGSSTPTPSTGSGVSTPTSIASDALEGLAPGERPPQVNKGRCYMCRAKIPLAKQAINKCRCEFVFCDSHKDTSKHDCDFDFAKMGKEMLTKNNPKLNDKPRGGRSFTRIQE</sequence>
<evidence type="ECO:0000259" key="5">
    <source>
        <dbReference type="PROSITE" id="PS51036"/>
    </source>
</evidence>
<dbReference type="GO" id="GO:0003677">
    <property type="term" value="F:DNA binding"/>
    <property type="evidence" value="ECO:0007669"/>
    <property type="project" value="InterPro"/>
</dbReference>
<evidence type="ECO:0000256" key="4">
    <source>
        <dbReference type="SAM" id="MobiDB-lite"/>
    </source>
</evidence>